<reference evidence="1 2" key="1">
    <citation type="submission" date="2017-12" db="EMBL/GenBank/DDBJ databases">
        <title>Integrating genomic resources of turbot (Scophthalmus maximus) in depth evaluation of genetic and physical mapping variation across individuals.</title>
        <authorList>
            <person name="Martinez P."/>
        </authorList>
    </citation>
    <scope>NUCLEOTIDE SEQUENCE [LARGE SCALE GENOMIC DNA]</scope>
</reference>
<evidence type="ECO:0000313" key="2">
    <source>
        <dbReference type="Proteomes" id="UP000246464"/>
    </source>
</evidence>
<organism evidence="1 2">
    <name type="scientific">Scophthalmus maximus</name>
    <name type="common">Turbot</name>
    <name type="synonym">Psetta maxima</name>
    <dbReference type="NCBI Taxonomy" id="52904"/>
    <lineage>
        <taxon>Eukaryota</taxon>
        <taxon>Metazoa</taxon>
        <taxon>Chordata</taxon>
        <taxon>Craniata</taxon>
        <taxon>Vertebrata</taxon>
        <taxon>Euteleostomi</taxon>
        <taxon>Actinopterygii</taxon>
        <taxon>Neopterygii</taxon>
        <taxon>Teleostei</taxon>
        <taxon>Neoteleostei</taxon>
        <taxon>Acanthomorphata</taxon>
        <taxon>Carangaria</taxon>
        <taxon>Pleuronectiformes</taxon>
        <taxon>Pleuronectoidei</taxon>
        <taxon>Scophthalmidae</taxon>
        <taxon>Scophthalmus</taxon>
    </lineage>
</organism>
<proteinExistence type="predicted"/>
<evidence type="ECO:0000313" key="1">
    <source>
        <dbReference type="EMBL" id="AWP09078.1"/>
    </source>
</evidence>
<keyword evidence="2" id="KW-1185">Reference proteome</keyword>
<dbReference type="EMBL" id="CP026253">
    <property type="protein sequence ID" value="AWP09078.1"/>
    <property type="molecule type" value="Genomic_DNA"/>
</dbReference>
<sequence length="53" mass="6379">MGVALQRLSTQIGEKGERYSKLFMKKSRTWRLYSLKVFCRRPEQRDKMIIINS</sequence>
<dbReference type="Proteomes" id="UP000246464">
    <property type="component" value="Chromosome 11"/>
</dbReference>
<accession>A0A2U9BXZ3</accession>
<dbReference type="AlphaFoldDB" id="A0A2U9BXZ3"/>
<gene>
    <name evidence="1" type="ORF">SMAX5B_017707</name>
</gene>
<protein>
    <submittedName>
        <fullName evidence="1">Uncharacterized protein</fullName>
    </submittedName>
</protein>
<name>A0A2U9BXZ3_SCOMX</name>